<evidence type="ECO:0000259" key="5">
    <source>
        <dbReference type="Pfam" id="PF01765"/>
    </source>
</evidence>
<dbReference type="PANTHER" id="PTHR20982:SF3">
    <property type="entry name" value="MITOCHONDRIAL RIBOSOME RECYCLING FACTOR PSEUDO 1"/>
    <property type="match status" value="1"/>
</dbReference>
<dbReference type="OrthoDB" id="407355at2759"/>
<evidence type="ECO:0000256" key="2">
    <source>
        <dbReference type="ARBA" id="ARBA00022917"/>
    </source>
</evidence>
<dbReference type="InterPro" id="IPR023584">
    <property type="entry name" value="Ribosome_recyc_fac_dom"/>
</dbReference>
<evidence type="ECO:0000313" key="7">
    <source>
        <dbReference type="Proteomes" id="UP000094065"/>
    </source>
</evidence>
<comment type="function">
    <text evidence="3">Necessary for protein synthesis in mitochondria. Functions as a ribosome recycling factor in mitochondria.</text>
</comment>
<sequence>MRPFALRSALRAIPRTPRTTPIASPALSTALLVRPFSSTLPILKKNKHGQGAKSPKQKIRVTEDDEAGAADAEGAGEVVIEEVVEKAKGKMEKAVHWAKAVVFEGVERGRGRVTPAILDSVRVTIPDTPGTVHLNSLASVTVKGNTLFVEVWDSASLKQVESAIHGANLPGISPQRMGGTTLKIPVARPTVEQRTEILRQLSQTTETAKTQIRTARTDGFKALGGRKANGTDAVQKLVDDMCKELDEQMVLAKKEFEKA</sequence>
<keyword evidence="7" id="KW-1185">Reference proteome</keyword>
<organism evidence="6 7">
    <name type="scientific">Cryptococcus amylolentus CBS 6039</name>
    <dbReference type="NCBI Taxonomy" id="1295533"/>
    <lineage>
        <taxon>Eukaryota</taxon>
        <taxon>Fungi</taxon>
        <taxon>Dikarya</taxon>
        <taxon>Basidiomycota</taxon>
        <taxon>Agaricomycotina</taxon>
        <taxon>Tremellomycetes</taxon>
        <taxon>Tremellales</taxon>
        <taxon>Cryptococcaceae</taxon>
        <taxon>Cryptococcus</taxon>
    </lineage>
</organism>
<comment type="caution">
    <text evidence="6">The sequence shown here is derived from an EMBL/GenBank/DDBJ whole genome shotgun (WGS) entry which is preliminary data.</text>
</comment>
<keyword evidence="2" id="KW-0648">Protein biosynthesis</keyword>
<comment type="similarity">
    <text evidence="1">Belongs to the RRF family.</text>
</comment>
<dbReference type="PANTHER" id="PTHR20982">
    <property type="entry name" value="RIBOSOME RECYCLING FACTOR"/>
    <property type="match status" value="1"/>
</dbReference>
<feature type="region of interest" description="Disordered" evidence="4">
    <location>
        <begin position="45"/>
        <end position="72"/>
    </location>
</feature>
<feature type="compositionally biased region" description="Basic residues" evidence="4">
    <location>
        <begin position="45"/>
        <end position="59"/>
    </location>
</feature>
<dbReference type="SUPFAM" id="SSF55194">
    <property type="entry name" value="Ribosome recycling factor, RRF"/>
    <property type="match status" value="1"/>
</dbReference>
<dbReference type="Gene3D" id="1.10.132.20">
    <property type="entry name" value="Ribosome-recycling factor"/>
    <property type="match status" value="1"/>
</dbReference>
<gene>
    <name evidence="6" type="ORF">L202_01541</name>
</gene>
<feature type="domain" description="Ribosome recycling factor" evidence="5">
    <location>
        <begin position="111"/>
        <end position="255"/>
    </location>
</feature>
<dbReference type="Gene3D" id="3.30.1360.40">
    <property type="match status" value="1"/>
</dbReference>
<evidence type="ECO:0000313" key="6">
    <source>
        <dbReference type="EMBL" id="ODN83398.1"/>
    </source>
</evidence>
<dbReference type="RefSeq" id="XP_018997398.1">
    <property type="nucleotide sequence ID" value="XM_019134971.1"/>
</dbReference>
<dbReference type="GO" id="GO:0043023">
    <property type="term" value="F:ribosomal large subunit binding"/>
    <property type="evidence" value="ECO:0007669"/>
    <property type="project" value="TreeGrafter"/>
</dbReference>
<evidence type="ECO:0000256" key="1">
    <source>
        <dbReference type="ARBA" id="ARBA00005912"/>
    </source>
</evidence>
<evidence type="ECO:0000256" key="3">
    <source>
        <dbReference type="ARBA" id="ARBA00024909"/>
    </source>
</evidence>
<name>A0A1E3I4D0_9TREE</name>
<dbReference type="GeneID" id="30152850"/>
<dbReference type="InterPro" id="IPR002661">
    <property type="entry name" value="Ribosome_recyc_fac"/>
</dbReference>
<dbReference type="EMBL" id="AWGJ01000002">
    <property type="protein sequence ID" value="ODN83398.1"/>
    <property type="molecule type" value="Genomic_DNA"/>
</dbReference>
<dbReference type="AlphaFoldDB" id="A0A1E3I4D0"/>
<dbReference type="Pfam" id="PF01765">
    <property type="entry name" value="RRF"/>
    <property type="match status" value="1"/>
</dbReference>
<protein>
    <recommendedName>
        <fullName evidence="5">Ribosome recycling factor domain-containing protein</fullName>
    </recommendedName>
</protein>
<proteinExistence type="inferred from homology"/>
<dbReference type="GO" id="GO:0006412">
    <property type="term" value="P:translation"/>
    <property type="evidence" value="ECO:0007669"/>
    <property type="project" value="UniProtKB-KW"/>
</dbReference>
<dbReference type="GO" id="GO:0005739">
    <property type="term" value="C:mitochondrion"/>
    <property type="evidence" value="ECO:0007669"/>
    <property type="project" value="TreeGrafter"/>
</dbReference>
<evidence type="ECO:0000256" key="4">
    <source>
        <dbReference type="SAM" id="MobiDB-lite"/>
    </source>
</evidence>
<dbReference type="Proteomes" id="UP000094065">
    <property type="component" value="Unassembled WGS sequence"/>
</dbReference>
<accession>A0A1E3I4D0</accession>
<reference evidence="6 7" key="1">
    <citation type="submission" date="2016-06" db="EMBL/GenBank/DDBJ databases">
        <title>Evolution of pathogenesis and genome organization in the Tremellales.</title>
        <authorList>
            <person name="Cuomo C."/>
            <person name="Litvintseva A."/>
            <person name="Heitman J."/>
            <person name="Chen Y."/>
            <person name="Sun S."/>
            <person name="Springer D."/>
            <person name="Dromer F."/>
            <person name="Young S."/>
            <person name="Zeng Q."/>
            <person name="Chapman S."/>
            <person name="Gujja S."/>
            <person name="Saif S."/>
            <person name="Birren B."/>
        </authorList>
    </citation>
    <scope>NUCLEOTIDE SEQUENCE [LARGE SCALE GENOMIC DNA]</scope>
    <source>
        <strain evidence="6 7">CBS 6039</strain>
    </source>
</reference>
<dbReference type="InterPro" id="IPR036191">
    <property type="entry name" value="RRF_sf"/>
</dbReference>